<proteinExistence type="predicted"/>
<evidence type="ECO:0000313" key="2">
    <source>
        <dbReference type="EMBL" id="MBW1259424.1"/>
    </source>
</evidence>
<accession>A0ABS6VJD0</accession>
<keyword evidence="1" id="KW-1133">Transmembrane helix</keyword>
<keyword evidence="3" id="KW-1185">Reference proteome</keyword>
<dbReference type="RefSeq" id="WP_029571050.1">
    <property type="nucleotide sequence ID" value="NZ_CP193912.1"/>
</dbReference>
<keyword evidence="1" id="KW-0812">Transmembrane</keyword>
<evidence type="ECO:0000313" key="3">
    <source>
        <dbReference type="Proteomes" id="UP001197236"/>
    </source>
</evidence>
<evidence type="ECO:0000256" key="1">
    <source>
        <dbReference type="SAM" id="Phobius"/>
    </source>
</evidence>
<organism evidence="2 3">
    <name type="scientific">Pantoea allii</name>
    <dbReference type="NCBI Taxonomy" id="574096"/>
    <lineage>
        <taxon>Bacteria</taxon>
        <taxon>Pseudomonadati</taxon>
        <taxon>Pseudomonadota</taxon>
        <taxon>Gammaproteobacteria</taxon>
        <taxon>Enterobacterales</taxon>
        <taxon>Erwiniaceae</taxon>
        <taxon>Pantoea</taxon>
    </lineage>
</organism>
<dbReference type="EMBL" id="JAHVXZ010000016">
    <property type="protein sequence ID" value="MBW1259424.1"/>
    <property type="molecule type" value="Genomic_DNA"/>
</dbReference>
<sequence length="154" mass="17452">MLLLSPVWQGRFTAVQRLANLTLRTFVIHPAMFFFLLFIFCANKTGSGGLMLLNWAEEAVRDAAAGQVWTCQSQDEPAPTVPADFPPLSRSDVTARPELPEAPPSKCVKVAESRETWIFQENNLLRKLYLTSVMISVLASFYANHFRRRHKRGK</sequence>
<protein>
    <submittedName>
        <fullName evidence="2">Uncharacterized protein</fullName>
    </submittedName>
</protein>
<dbReference type="Proteomes" id="UP001197236">
    <property type="component" value="Unassembled WGS sequence"/>
</dbReference>
<comment type="caution">
    <text evidence="2">The sequence shown here is derived from an EMBL/GenBank/DDBJ whole genome shotgun (WGS) entry which is preliminary data.</text>
</comment>
<keyword evidence="1" id="KW-0472">Membrane</keyword>
<gene>
    <name evidence="2" type="ORF">KYI95_19825</name>
</gene>
<feature type="transmembrane region" description="Helical" evidence="1">
    <location>
        <begin position="21"/>
        <end position="40"/>
    </location>
</feature>
<feature type="transmembrane region" description="Helical" evidence="1">
    <location>
        <begin position="128"/>
        <end position="146"/>
    </location>
</feature>
<reference evidence="2 3" key="1">
    <citation type="submission" date="2021-07" db="EMBL/GenBank/DDBJ databases">
        <title>A novel phosphonate cluster across the Pantoea species complex is important for pathogenicity in onion.</title>
        <authorList>
            <person name="Zhao M."/>
            <person name="Stice S."/>
            <person name="Shin G.Y."/>
            <person name="Coutinho T."/>
            <person name="Gitaitis R."/>
            <person name="Kvitko B."/>
            <person name="Dutta B."/>
        </authorList>
    </citation>
    <scope>NUCLEOTIDE SEQUENCE [LARGE SCALE GENOMIC DNA]</scope>
    <source>
        <strain evidence="2 3">BD 382</strain>
    </source>
</reference>
<name>A0ABS6VJD0_9GAMM</name>